<dbReference type="CDD" id="cd00336">
    <property type="entry name" value="Ribosomal_L22"/>
    <property type="match status" value="1"/>
</dbReference>
<evidence type="ECO:0000256" key="1">
    <source>
        <dbReference type="ARBA" id="ARBA00009451"/>
    </source>
</evidence>
<dbReference type="SUPFAM" id="SSF54843">
    <property type="entry name" value="Ribosomal protein L22"/>
    <property type="match status" value="1"/>
</dbReference>
<accession>A0A1F5PMV5</accession>
<comment type="caution">
    <text evidence="12">The sequence shown here is derived from an EMBL/GenBank/DDBJ whole genome shotgun (WGS) entry which is preliminary data.</text>
</comment>
<evidence type="ECO:0000256" key="2">
    <source>
        <dbReference type="ARBA" id="ARBA00022730"/>
    </source>
</evidence>
<evidence type="ECO:0000256" key="8">
    <source>
        <dbReference type="RuleBase" id="RU004005"/>
    </source>
</evidence>
<evidence type="ECO:0000256" key="6">
    <source>
        <dbReference type="ARBA" id="ARBA00035207"/>
    </source>
</evidence>
<dbReference type="Pfam" id="PF00237">
    <property type="entry name" value="Ribosomal_L22"/>
    <property type="match status" value="1"/>
</dbReference>
<dbReference type="GO" id="GO:0022625">
    <property type="term" value="C:cytosolic large ribosomal subunit"/>
    <property type="evidence" value="ECO:0007669"/>
    <property type="project" value="TreeGrafter"/>
</dbReference>
<dbReference type="InterPro" id="IPR001063">
    <property type="entry name" value="Ribosomal_uL22"/>
</dbReference>
<dbReference type="InterPro" id="IPR047867">
    <property type="entry name" value="Ribosomal_uL22_bac/org-type"/>
</dbReference>
<comment type="function">
    <text evidence="7">The globular domain of the protein is located near the polypeptide exit tunnel on the outside of the subunit, while an extended beta-hairpin is found that lines the wall of the exit tunnel in the center of the 70S ribosome.</text>
</comment>
<keyword evidence="2 7" id="KW-0699">rRNA-binding</keyword>
<dbReference type="GO" id="GO:0003735">
    <property type="term" value="F:structural constituent of ribosome"/>
    <property type="evidence" value="ECO:0007669"/>
    <property type="project" value="InterPro"/>
</dbReference>
<name>A0A1F5PMV5_9BACT</name>
<comment type="function">
    <text evidence="7 10">This protein binds specifically to 23S rRNA; its binding is stimulated by other ribosomal proteins, e.g., L4, L17, and L20. It is important during the early stages of 50S assembly. It makes multiple contacts with different domains of the 23S rRNA in the assembled 50S subunit and ribosome.</text>
</comment>
<evidence type="ECO:0000256" key="4">
    <source>
        <dbReference type="ARBA" id="ARBA00022980"/>
    </source>
</evidence>
<reference evidence="12 13" key="1">
    <citation type="journal article" date="2016" name="Nat. Commun.">
        <title>Thousands of microbial genomes shed light on interconnected biogeochemical processes in an aquifer system.</title>
        <authorList>
            <person name="Anantharaman K."/>
            <person name="Brown C.T."/>
            <person name="Hug L.A."/>
            <person name="Sharon I."/>
            <person name="Castelle C.J."/>
            <person name="Probst A.J."/>
            <person name="Thomas B.C."/>
            <person name="Singh A."/>
            <person name="Wilkins M.J."/>
            <person name="Karaoz U."/>
            <person name="Brodie E.L."/>
            <person name="Williams K.H."/>
            <person name="Hubbard S.S."/>
            <person name="Banfield J.F."/>
        </authorList>
    </citation>
    <scope>NUCLEOTIDE SEQUENCE [LARGE SCALE GENOMIC DNA]</scope>
</reference>
<dbReference type="AlphaFoldDB" id="A0A1F5PMV5"/>
<evidence type="ECO:0000256" key="9">
    <source>
        <dbReference type="RuleBase" id="RU004006"/>
    </source>
</evidence>
<evidence type="ECO:0000313" key="12">
    <source>
        <dbReference type="EMBL" id="OGE91256.1"/>
    </source>
</evidence>
<dbReference type="EMBL" id="MFEO01000002">
    <property type="protein sequence ID" value="OGE91256.1"/>
    <property type="molecule type" value="Genomic_DNA"/>
</dbReference>
<comment type="similarity">
    <text evidence="1 7 8">Belongs to the universal ribosomal protein uL22 family.</text>
</comment>
<dbReference type="GO" id="GO:0019843">
    <property type="term" value="F:rRNA binding"/>
    <property type="evidence" value="ECO:0007669"/>
    <property type="project" value="UniProtKB-UniRule"/>
</dbReference>
<evidence type="ECO:0000256" key="5">
    <source>
        <dbReference type="ARBA" id="ARBA00023274"/>
    </source>
</evidence>
<dbReference type="GO" id="GO:0006412">
    <property type="term" value="P:translation"/>
    <property type="evidence" value="ECO:0007669"/>
    <property type="project" value="UniProtKB-UniRule"/>
</dbReference>
<dbReference type="HAMAP" id="MF_01331_B">
    <property type="entry name" value="Ribosomal_uL22_B"/>
    <property type="match status" value="1"/>
</dbReference>
<comment type="subunit">
    <text evidence="7 9">Part of the 50S ribosomal subunit.</text>
</comment>
<sequence>MVEQTTTKEVTARLGDLRISPRKVRLVTDAINHRPVQAAEWQLSFMSKKAARPVLKLIRSAVANAQNNFQLDPKNLYIKSITVNQGYMLKRFKPRAQGRAHPIRRRTSIVDVTLISKQSKSFAKRARKAAGKREKEAAALPPKTSN</sequence>
<organism evidence="12 13">
    <name type="scientific">Candidatus Doudnabacteria bacterium RIFCSPHIGHO2_01_FULL_50_11</name>
    <dbReference type="NCBI Taxonomy" id="1817828"/>
    <lineage>
        <taxon>Bacteria</taxon>
        <taxon>Candidatus Doudnaibacteriota</taxon>
    </lineage>
</organism>
<evidence type="ECO:0000256" key="10">
    <source>
        <dbReference type="RuleBase" id="RU004008"/>
    </source>
</evidence>
<keyword evidence="4 7" id="KW-0689">Ribosomal protein</keyword>
<keyword evidence="5 7" id="KW-0687">Ribonucleoprotein</keyword>
<evidence type="ECO:0000256" key="11">
    <source>
        <dbReference type="SAM" id="MobiDB-lite"/>
    </source>
</evidence>
<protein>
    <recommendedName>
        <fullName evidence="6 7">Large ribosomal subunit protein uL22</fullName>
    </recommendedName>
</protein>
<evidence type="ECO:0000256" key="3">
    <source>
        <dbReference type="ARBA" id="ARBA00022884"/>
    </source>
</evidence>
<proteinExistence type="inferred from homology"/>
<dbReference type="NCBIfam" id="TIGR01044">
    <property type="entry name" value="rplV_bact"/>
    <property type="match status" value="1"/>
</dbReference>
<dbReference type="Proteomes" id="UP000178377">
    <property type="component" value="Unassembled WGS sequence"/>
</dbReference>
<dbReference type="Gene3D" id="3.90.470.10">
    <property type="entry name" value="Ribosomal protein L22/L17"/>
    <property type="match status" value="1"/>
</dbReference>
<dbReference type="PANTHER" id="PTHR13501:SF8">
    <property type="entry name" value="LARGE RIBOSOMAL SUBUNIT PROTEIN UL22M"/>
    <property type="match status" value="1"/>
</dbReference>
<dbReference type="InterPro" id="IPR005727">
    <property type="entry name" value="Ribosomal_uL22_bac/chlpt-type"/>
</dbReference>
<dbReference type="STRING" id="1817828.A2722_01520"/>
<feature type="region of interest" description="Disordered" evidence="11">
    <location>
        <begin position="123"/>
        <end position="146"/>
    </location>
</feature>
<evidence type="ECO:0000313" key="13">
    <source>
        <dbReference type="Proteomes" id="UP000178377"/>
    </source>
</evidence>
<gene>
    <name evidence="7" type="primary">rplV</name>
    <name evidence="12" type="ORF">A2722_01520</name>
</gene>
<evidence type="ECO:0000256" key="7">
    <source>
        <dbReference type="HAMAP-Rule" id="MF_01331"/>
    </source>
</evidence>
<dbReference type="InterPro" id="IPR036394">
    <property type="entry name" value="Ribosomal_uL22_sf"/>
</dbReference>
<keyword evidence="3 7" id="KW-0694">RNA-binding</keyword>
<dbReference type="PANTHER" id="PTHR13501">
    <property type="entry name" value="CHLOROPLAST 50S RIBOSOMAL PROTEIN L22-RELATED"/>
    <property type="match status" value="1"/>
</dbReference>